<dbReference type="GO" id="GO:0005776">
    <property type="term" value="C:autophagosome"/>
    <property type="evidence" value="ECO:0007669"/>
    <property type="project" value="TreeGrafter"/>
</dbReference>
<dbReference type="EMBL" id="MTSL01000199">
    <property type="protein sequence ID" value="PJF16979.1"/>
    <property type="molecule type" value="Genomic_DNA"/>
</dbReference>
<dbReference type="GO" id="GO:0005829">
    <property type="term" value="C:cytosol"/>
    <property type="evidence" value="ECO:0007669"/>
    <property type="project" value="TreeGrafter"/>
</dbReference>
<dbReference type="GO" id="GO:0010506">
    <property type="term" value="P:regulation of autophagy"/>
    <property type="evidence" value="ECO:0007669"/>
    <property type="project" value="InterPro"/>
</dbReference>
<sequence length="915" mass="103057">MRVFAEEEIHDIVTAFPNYELHRVLSRRVGSVSLAVRDHDAESTYVLRIIDPLKATDSEAESLQPTAHCSKLKALGRIFAKTPGVCIQEALLFGARSVLHRRPFFQHTLFERLRYLHLNHIIELRNVRNLTRTEKTWIVFQLLKAIGEVHEKEYYHGDLSLDSVFISDMGWLTVTDFDPRSAPDPDDTSSKLKWRILPRREFWADVMDIKRSLSKLSEEIGPDIVEYITTMLSPDRSIRPTVREILELCFVHPHLSLLPAIASPTGKDATIDSLLTISDDLDDIIFMNASRVAAILPIFKGAEYCIGMFGTDASKGWSRIAVISHHNLPASAGSVPTALMRLRCLKILKESTLGSSHSDKCELFGELISHPESDILDLSLDLISMLLPVPNDICASLQALLYCTVFHPSPSVRNKGNKLLDMLYVVSRKDIFPVSADYYDLRVTLRSNSTEPFLIDFESKKLSEIPDLKSDKEKADFMQPLVNADAARAIRLRYVPPDFLNLEPLKYLFFLLNVVEMEVEHRIANYQMTEVIGHGSFATVYLAHHEQTKSFMYLIIEYCNKGDLSALISKEGILSEFTVKEIIRQIGNRLQPQNLLLVEQDNALTAPEILRYEKYDAKADLWSIGAIMFEMLYGKPPYRAANHILLQKLIDQSPVPPMARYAETTNASGNHRRSEISDECIHLLKNLLKKNPMERMSFEEFFTHQYFHNGEGASFERQSAQYLLPTRQASDPEAIRPPRNSIPSRRSCGELLLNRKQGESQQGNLSQSVSSLSSSSTSIPPFARLSSKFGTPPSRASGSIYSARSFDVTSPSASKLLRHQAETEILEKFAGKDDIMRDKVLLALTLVGAVTDAELSVDRSSLSLRDSVRESMVFSKFAALLLIELSESMQSASFGPQSQNFLSWLSTALDLVLGK</sequence>
<feature type="non-terminal residue" evidence="8">
    <location>
        <position position="915"/>
    </location>
</feature>
<feature type="domain" description="Protein kinase" evidence="7">
    <location>
        <begin position="409"/>
        <end position="707"/>
    </location>
</feature>
<dbReference type="GO" id="GO:0016020">
    <property type="term" value="C:membrane"/>
    <property type="evidence" value="ECO:0007669"/>
    <property type="project" value="TreeGrafter"/>
</dbReference>
<feature type="compositionally biased region" description="Low complexity" evidence="6">
    <location>
        <begin position="737"/>
        <end position="746"/>
    </location>
</feature>
<accession>A0A2H9TGZ6</accession>
<evidence type="ECO:0000256" key="5">
    <source>
        <dbReference type="ARBA" id="ARBA00022840"/>
    </source>
</evidence>
<evidence type="ECO:0000256" key="4">
    <source>
        <dbReference type="ARBA" id="ARBA00022777"/>
    </source>
</evidence>
<evidence type="ECO:0000256" key="6">
    <source>
        <dbReference type="SAM" id="MobiDB-lite"/>
    </source>
</evidence>
<proteinExistence type="predicted"/>
<dbReference type="AlphaFoldDB" id="A0A2H9TGZ6"/>
<dbReference type="InterPro" id="IPR045269">
    <property type="entry name" value="Atg1-like"/>
</dbReference>
<dbReference type="PANTHER" id="PTHR24348">
    <property type="entry name" value="SERINE/THREONINE-PROTEIN KINASE UNC-51-RELATED"/>
    <property type="match status" value="1"/>
</dbReference>
<dbReference type="PANTHER" id="PTHR24348:SF22">
    <property type="entry name" value="NON-SPECIFIC SERINE_THREONINE PROTEIN KINASE"/>
    <property type="match status" value="1"/>
</dbReference>
<keyword evidence="2" id="KW-0808">Transferase</keyword>
<evidence type="ECO:0000256" key="1">
    <source>
        <dbReference type="ARBA" id="ARBA00012513"/>
    </source>
</evidence>
<dbReference type="Proteomes" id="UP000240830">
    <property type="component" value="Unassembled WGS sequence"/>
</dbReference>
<evidence type="ECO:0000256" key="2">
    <source>
        <dbReference type="ARBA" id="ARBA00022679"/>
    </source>
</evidence>
<keyword evidence="5" id="KW-0067">ATP-binding</keyword>
<dbReference type="InterPro" id="IPR011009">
    <property type="entry name" value="Kinase-like_dom_sf"/>
</dbReference>
<keyword evidence="3" id="KW-0547">Nucleotide-binding</keyword>
<dbReference type="GO" id="GO:0000407">
    <property type="term" value="C:phagophore assembly site"/>
    <property type="evidence" value="ECO:0007669"/>
    <property type="project" value="TreeGrafter"/>
</dbReference>
<organism evidence="8 9">
    <name type="scientific">Paramicrosporidium saccamoebae</name>
    <dbReference type="NCBI Taxonomy" id="1246581"/>
    <lineage>
        <taxon>Eukaryota</taxon>
        <taxon>Fungi</taxon>
        <taxon>Fungi incertae sedis</taxon>
        <taxon>Cryptomycota</taxon>
        <taxon>Cryptomycota incertae sedis</taxon>
        <taxon>Paramicrosporidium</taxon>
    </lineage>
</organism>
<dbReference type="PROSITE" id="PS50011">
    <property type="entry name" value="PROTEIN_KINASE_DOM"/>
    <property type="match status" value="1"/>
</dbReference>
<dbReference type="Gene3D" id="1.10.510.10">
    <property type="entry name" value="Transferase(Phosphotransferase) domain 1"/>
    <property type="match status" value="3"/>
</dbReference>
<dbReference type="Pfam" id="PF00069">
    <property type="entry name" value="Pkinase"/>
    <property type="match status" value="1"/>
</dbReference>
<feature type="compositionally biased region" description="Low complexity" evidence="6">
    <location>
        <begin position="760"/>
        <end position="776"/>
    </location>
</feature>
<name>A0A2H9TGZ6_9FUNG</name>
<feature type="region of interest" description="Disordered" evidence="6">
    <location>
        <begin position="757"/>
        <end position="776"/>
    </location>
</feature>
<dbReference type="GO" id="GO:0004674">
    <property type="term" value="F:protein serine/threonine kinase activity"/>
    <property type="evidence" value="ECO:0007669"/>
    <property type="project" value="UniProtKB-EC"/>
</dbReference>
<gene>
    <name evidence="8" type="ORF">PSACC_03216</name>
</gene>
<dbReference type="SUPFAM" id="SSF56112">
    <property type="entry name" value="Protein kinase-like (PK-like)"/>
    <property type="match status" value="2"/>
</dbReference>
<reference evidence="8 9" key="1">
    <citation type="submission" date="2016-10" db="EMBL/GenBank/DDBJ databases">
        <title>The genome of Paramicrosporidium saccamoebae is the missing link in understanding Cryptomycota and Microsporidia evolution.</title>
        <authorList>
            <person name="Quandt C.A."/>
            <person name="Beaudet D."/>
            <person name="Corsaro D."/>
            <person name="Michel R."/>
            <person name="Corradi N."/>
            <person name="James T."/>
        </authorList>
    </citation>
    <scope>NUCLEOTIDE SEQUENCE [LARGE SCALE GENOMIC DNA]</scope>
    <source>
        <strain evidence="8 9">KSL3</strain>
    </source>
</reference>
<keyword evidence="4" id="KW-0418">Kinase</keyword>
<dbReference type="OrthoDB" id="346907at2759"/>
<evidence type="ECO:0000256" key="3">
    <source>
        <dbReference type="ARBA" id="ARBA00022741"/>
    </source>
</evidence>
<dbReference type="EC" id="2.7.11.1" evidence="1"/>
<dbReference type="GO" id="GO:0000045">
    <property type="term" value="P:autophagosome assembly"/>
    <property type="evidence" value="ECO:0007669"/>
    <property type="project" value="TreeGrafter"/>
</dbReference>
<dbReference type="GO" id="GO:0005524">
    <property type="term" value="F:ATP binding"/>
    <property type="evidence" value="ECO:0007669"/>
    <property type="project" value="UniProtKB-KW"/>
</dbReference>
<comment type="caution">
    <text evidence="8">The sequence shown here is derived from an EMBL/GenBank/DDBJ whole genome shotgun (WGS) entry which is preliminary data.</text>
</comment>
<evidence type="ECO:0000313" key="8">
    <source>
        <dbReference type="EMBL" id="PJF16979.1"/>
    </source>
</evidence>
<evidence type="ECO:0000259" key="7">
    <source>
        <dbReference type="PROSITE" id="PS50011"/>
    </source>
</evidence>
<feature type="region of interest" description="Disordered" evidence="6">
    <location>
        <begin position="725"/>
        <end position="746"/>
    </location>
</feature>
<evidence type="ECO:0000313" key="9">
    <source>
        <dbReference type="Proteomes" id="UP000240830"/>
    </source>
</evidence>
<protein>
    <recommendedName>
        <fullName evidence="1">non-specific serine/threonine protein kinase</fullName>
        <ecNumber evidence="1">2.7.11.1</ecNumber>
    </recommendedName>
</protein>
<keyword evidence="9" id="KW-1185">Reference proteome</keyword>
<dbReference type="InterPro" id="IPR000719">
    <property type="entry name" value="Prot_kinase_dom"/>
</dbReference>
<dbReference type="STRING" id="1246581.A0A2H9TGZ6"/>